<comment type="caution">
    <text evidence="2">The sequence shown here is derived from an EMBL/GenBank/DDBJ whole genome shotgun (WGS) entry which is preliminary data.</text>
</comment>
<evidence type="ECO:0000313" key="3">
    <source>
        <dbReference type="Proteomes" id="UP000187209"/>
    </source>
</evidence>
<sequence>MSTENNTRELEWFDLETRMREILFLQLEPVISKAKEDRDQHNNLKIYCRNLEKRLKDLEIVVLGDKSADTVIMNIINRCAEMDGMLKKNIVRFNQEFSKTEEHFKALEFQLAAQEESIKILSEKKANTDTEISNLKNIIDEHKVTVICEVEKLNLSFQEMNNAYVNIALKSEEKAQEAFNKAHLNSVEMYNYKKEIDNIRKDIVDSLTMIREVRGYKLDSFIFEQKNELVVKKFEELSFELQRQNDEILKRDGFIEKFIPLQIATMISDYLHYFCDLKSKKKIAEFEDLKLKTLNISASESKDSRTLNDMITTILNDMKHIEERKVELLTNDTNIPKLKPIMQTTKLGDISFPPNYEEIPKGPPGLNKDEVEEIAQKIITGRMEIDFIKFRLEIQEKIHEINKILTNFRNEGQIMNQHIMAEIQEVQKKVDKNQSIINQSNSELAKTYDDMKAELKFSVNSMNNIGQMVVCLVENAQIQQALETQDEEDRHNMVYNFEKELQNEMVATSPRSTTSAMMYKSTIPTANFAFQKKCVSCGTANSILSGFRTSLIYKPTPLLYRNKKFERPELIALKGRILKSGWESTAGSLPWKHEAFEKIITEAAKVRDANIDYKEIELPLLAVTSQRKKATNYRRFRLGSLQN</sequence>
<evidence type="ECO:0000313" key="2">
    <source>
        <dbReference type="EMBL" id="OMJ90182.1"/>
    </source>
</evidence>
<dbReference type="Proteomes" id="UP000187209">
    <property type="component" value="Unassembled WGS sequence"/>
</dbReference>
<keyword evidence="1" id="KW-0175">Coiled coil</keyword>
<reference evidence="2 3" key="1">
    <citation type="submission" date="2016-11" db="EMBL/GenBank/DDBJ databases">
        <title>The macronuclear genome of Stentor coeruleus: a giant cell with tiny introns.</title>
        <authorList>
            <person name="Slabodnick M."/>
            <person name="Ruby J.G."/>
            <person name="Reiff S.B."/>
            <person name="Swart E.C."/>
            <person name="Gosai S."/>
            <person name="Prabakaran S."/>
            <person name="Witkowska E."/>
            <person name="Larue G.E."/>
            <person name="Fisher S."/>
            <person name="Freeman R.M."/>
            <person name="Gunawardena J."/>
            <person name="Chu W."/>
            <person name="Stover N.A."/>
            <person name="Gregory B.D."/>
            <person name="Nowacki M."/>
            <person name="Derisi J."/>
            <person name="Roy S.W."/>
            <person name="Marshall W.F."/>
            <person name="Sood P."/>
        </authorList>
    </citation>
    <scope>NUCLEOTIDE SEQUENCE [LARGE SCALE GENOMIC DNA]</scope>
    <source>
        <strain evidence="2">WM001</strain>
    </source>
</reference>
<accession>A0A1R2CMD9</accession>
<name>A0A1R2CMD9_9CILI</name>
<organism evidence="2 3">
    <name type="scientific">Stentor coeruleus</name>
    <dbReference type="NCBI Taxonomy" id="5963"/>
    <lineage>
        <taxon>Eukaryota</taxon>
        <taxon>Sar</taxon>
        <taxon>Alveolata</taxon>
        <taxon>Ciliophora</taxon>
        <taxon>Postciliodesmatophora</taxon>
        <taxon>Heterotrichea</taxon>
        <taxon>Heterotrichida</taxon>
        <taxon>Stentoridae</taxon>
        <taxon>Stentor</taxon>
    </lineage>
</organism>
<protein>
    <submittedName>
        <fullName evidence="2">Uncharacterized protein</fullName>
    </submittedName>
</protein>
<keyword evidence="3" id="KW-1185">Reference proteome</keyword>
<dbReference type="EMBL" id="MPUH01000108">
    <property type="protein sequence ID" value="OMJ90182.1"/>
    <property type="molecule type" value="Genomic_DNA"/>
</dbReference>
<feature type="coiled-coil region" evidence="1">
    <location>
        <begin position="104"/>
        <end position="131"/>
    </location>
</feature>
<evidence type="ECO:0000256" key="1">
    <source>
        <dbReference type="SAM" id="Coils"/>
    </source>
</evidence>
<gene>
    <name evidence="2" type="ORF">SteCoe_7471</name>
</gene>
<proteinExistence type="predicted"/>
<dbReference type="OrthoDB" id="313100at2759"/>
<dbReference type="AlphaFoldDB" id="A0A1R2CMD9"/>